<comment type="caution">
    <text evidence="2">The sequence shown here is derived from an EMBL/GenBank/DDBJ whole genome shotgun (WGS) entry which is preliminary data.</text>
</comment>
<feature type="compositionally biased region" description="Polar residues" evidence="1">
    <location>
        <begin position="36"/>
        <end position="52"/>
    </location>
</feature>
<proteinExistence type="predicted"/>
<dbReference type="OrthoDB" id="2013972at2759"/>
<dbReference type="Gene3D" id="3.40.50.150">
    <property type="entry name" value="Vaccinia Virus protein VP39"/>
    <property type="match status" value="1"/>
</dbReference>
<evidence type="ECO:0000256" key="1">
    <source>
        <dbReference type="SAM" id="MobiDB-lite"/>
    </source>
</evidence>
<dbReference type="InParanoid" id="A8N375"/>
<feature type="compositionally biased region" description="Low complexity" evidence="1">
    <location>
        <begin position="17"/>
        <end position="26"/>
    </location>
</feature>
<name>A8N375_COPC7</name>
<protein>
    <recommendedName>
        <fullName evidence="4">Methyltransferase domain-containing protein</fullName>
    </recommendedName>
</protein>
<dbReference type="eggNOG" id="ENOG502S6PS">
    <property type="taxonomic scope" value="Eukaryota"/>
</dbReference>
<dbReference type="RefSeq" id="XP_001829320.2">
    <property type="nucleotide sequence ID" value="XM_001829268.2"/>
</dbReference>
<reference evidence="2 3" key="1">
    <citation type="journal article" date="2010" name="Proc. Natl. Acad. Sci. U.S.A.">
        <title>Insights into evolution of multicellular fungi from the assembled chromosomes of the mushroom Coprinopsis cinerea (Coprinus cinereus).</title>
        <authorList>
            <person name="Stajich J.E."/>
            <person name="Wilke S.K."/>
            <person name="Ahren D."/>
            <person name="Au C.H."/>
            <person name="Birren B.W."/>
            <person name="Borodovsky M."/>
            <person name="Burns C."/>
            <person name="Canback B."/>
            <person name="Casselton L.A."/>
            <person name="Cheng C.K."/>
            <person name="Deng J."/>
            <person name="Dietrich F.S."/>
            <person name="Fargo D.C."/>
            <person name="Farman M.L."/>
            <person name="Gathman A.C."/>
            <person name="Goldberg J."/>
            <person name="Guigo R."/>
            <person name="Hoegger P.J."/>
            <person name="Hooker J.B."/>
            <person name="Huggins A."/>
            <person name="James T.Y."/>
            <person name="Kamada T."/>
            <person name="Kilaru S."/>
            <person name="Kodira C."/>
            <person name="Kues U."/>
            <person name="Kupfer D."/>
            <person name="Kwan H.S."/>
            <person name="Lomsadze A."/>
            <person name="Li W."/>
            <person name="Lilly W.W."/>
            <person name="Ma L.J."/>
            <person name="Mackey A.J."/>
            <person name="Manning G."/>
            <person name="Martin F."/>
            <person name="Muraguchi H."/>
            <person name="Natvig D.O."/>
            <person name="Palmerini H."/>
            <person name="Ramesh M.A."/>
            <person name="Rehmeyer C.J."/>
            <person name="Roe B.A."/>
            <person name="Shenoy N."/>
            <person name="Stanke M."/>
            <person name="Ter-Hovhannisyan V."/>
            <person name="Tunlid A."/>
            <person name="Velagapudi R."/>
            <person name="Vision T.J."/>
            <person name="Zeng Q."/>
            <person name="Zolan M.E."/>
            <person name="Pukkila P.J."/>
        </authorList>
    </citation>
    <scope>NUCLEOTIDE SEQUENCE [LARGE SCALE GENOMIC DNA]</scope>
    <source>
        <strain evidence="3">Okayama-7 / 130 / ATCC MYA-4618 / FGSC 9003</strain>
    </source>
</reference>
<dbReference type="SUPFAM" id="SSF53335">
    <property type="entry name" value="S-adenosyl-L-methionine-dependent methyltransferases"/>
    <property type="match status" value="1"/>
</dbReference>
<sequence>MSRSNQYESDVDDFDDSMSISSVPSSVATTAHDGESVSTRSMRSPSPTGSVWSVTSSIRAAAYREEHGRHLNNYSDVYRLPADQEELERLDKQHIMLTEVMGGYPPPMAEVMEKEYPEDIKACVDLGCGSGSWILDVARDFPHCECVGVDLVPMQVESEFRNMPPNCRSEIDDINLGLEHFYHHFDVVHARLISSGIKDYKNIIDEMNRALKPKGLLILSEFDFFVYGADFQRIELSVTELEPPWWPRWMTVAREAAQTFGGSVDAATHLYDWVAGHPGFEEVVYRDFWIPCSPWCKENPLQMKYGEVMREDILAFIKSGRPLLLSRGHPHDTIDFLSQKASEELMEAKQPGYIRVQNVYARRKVNWKPPPKPR</sequence>
<organism evidence="2 3">
    <name type="scientific">Coprinopsis cinerea (strain Okayama-7 / 130 / ATCC MYA-4618 / FGSC 9003)</name>
    <name type="common">Inky cap fungus</name>
    <name type="synonym">Hormographiella aspergillata</name>
    <dbReference type="NCBI Taxonomy" id="240176"/>
    <lineage>
        <taxon>Eukaryota</taxon>
        <taxon>Fungi</taxon>
        <taxon>Dikarya</taxon>
        <taxon>Basidiomycota</taxon>
        <taxon>Agaricomycotina</taxon>
        <taxon>Agaricomycetes</taxon>
        <taxon>Agaricomycetidae</taxon>
        <taxon>Agaricales</taxon>
        <taxon>Agaricineae</taxon>
        <taxon>Psathyrellaceae</taxon>
        <taxon>Coprinopsis</taxon>
    </lineage>
</organism>
<feature type="region of interest" description="Disordered" evidence="1">
    <location>
        <begin position="1"/>
        <end position="52"/>
    </location>
</feature>
<gene>
    <name evidence="2" type="ORF">CC1G_00499</name>
</gene>
<dbReference type="GO" id="GO:0008168">
    <property type="term" value="F:methyltransferase activity"/>
    <property type="evidence" value="ECO:0007669"/>
    <property type="project" value="TreeGrafter"/>
</dbReference>
<evidence type="ECO:0000313" key="2">
    <source>
        <dbReference type="EMBL" id="EAU92280.2"/>
    </source>
</evidence>
<dbReference type="Proteomes" id="UP000001861">
    <property type="component" value="Unassembled WGS sequence"/>
</dbReference>
<evidence type="ECO:0000313" key="3">
    <source>
        <dbReference type="Proteomes" id="UP000001861"/>
    </source>
</evidence>
<evidence type="ECO:0008006" key="4">
    <source>
        <dbReference type="Google" id="ProtNLM"/>
    </source>
</evidence>
<dbReference type="VEuPathDB" id="FungiDB:CC1G_00499"/>
<dbReference type="InterPro" id="IPR029063">
    <property type="entry name" value="SAM-dependent_MTases_sf"/>
</dbReference>
<dbReference type="KEGG" id="cci:CC1G_00499"/>
<dbReference type="PANTHER" id="PTHR43591">
    <property type="entry name" value="METHYLTRANSFERASE"/>
    <property type="match status" value="1"/>
</dbReference>
<accession>A8N375</accession>
<dbReference type="CDD" id="cd02440">
    <property type="entry name" value="AdoMet_MTases"/>
    <property type="match status" value="1"/>
</dbReference>
<dbReference type="PANTHER" id="PTHR43591:SF24">
    <property type="entry name" value="2-METHOXY-6-POLYPRENYL-1,4-BENZOQUINOL METHYLASE, MITOCHONDRIAL"/>
    <property type="match status" value="1"/>
</dbReference>
<dbReference type="Pfam" id="PF13489">
    <property type="entry name" value="Methyltransf_23"/>
    <property type="match status" value="1"/>
</dbReference>
<dbReference type="HOGENOM" id="CLU_010595_5_2_1"/>
<dbReference type="GeneID" id="6005748"/>
<keyword evidence="3" id="KW-1185">Reference proteome</keyword>
<dbReference type="OMA" id="LEGIVYM"/>
<dbReference type="STRING" id="240176.A8N375"/>
<dbReference type="AlphaFoldDB" id="A8N375"/>
<dbReference type="EMBL" id="AACS02000001">
    <property type="protein sequence ID" value="EAU92280.2"/>
    <property type="molecule type" value="Genomic_DNA"/>
</dbReference>